<sequence>MRGDFVSTCIAYGDCNTCGLEKNTVELWAELVCRQLGLSLTNCGHTMSTTREMLQYNETHPARMHDVALVQYGLVDSWLTFRGAPYVLYYPDYSRRKLARKLVKKLKRWARQWRLQDRVGSIEQVPLGEYVANLRLLIGSAPQTQFVLVATVPNLDEPRNPRIRRYNQALQALVADESNVVFVDAFDDIWEEKGQALMADGTHLTARGHRIVANKVLQVLQVL</sequence>
<dbReference type="Gene3D" id="3.40.50.1110">
    <property type="entry name" value="SGNH hydrolase"/>
    <property type="match status" value="1"/>
</dbReference>
<name>A0A0H4I196_9GAMM</name>
<dbReference type="InterPro" id="IPR013830">
    <property type="entry name" value="SGNH_hydro"/>
</dbReference>
<feature type="domain" description="SGNH hydrolase-type esterase" evidence="1">
    <location>
        <begin position="11"/>
        <end position="211"/>
    </location>
</feature>
<reference evidence="2 3" key="1">
    <citation type="submission" date="2015-05" db="EMBL/GenBank/DDBJ databases">
        <title>Complete genome of Marinobacter psychrophilus strain 20041T isolated from sea-ice of the Canadian Basin.</title>
        <authorList>
            <person name="Song L."/>
            <person name="Ren L."/>
            <person name="Yu Y."/>
            <person name="Wang X."/>
        </authorList>
    </citation>
    <scope>NUCLEOTIDE SEQUENCE [LARGE SCALE GENOMIC DNA]</scope>
    <source>
        <strain evidence="2 3">20041</strain>
    </source>
</reference>
<dbReference type="PATRIC" id="fig|330734.3.peg.759"/>
<protein>
    <recommendedName>
        <fullName evidence="1">SGNH hydrolase-type esterase domain-containing protein</fullName>
    </recommendedName>
</protein>
<dbReference type="KEGG" id="mpq:ABA45_03500"/>
<evidence type="ECO:0000259" key="1">
    <source>
        <dbReference type="Pfam" id="PF13472"/>
    </source>
</evidence>
<dbReference type="RefSeq" id="WP_048384344.1">
    <property type="nucleotide sequence ID" value="NZ_CP011494.1"/>
</dbReference>
<keyword evidence="3" id="KW-1185">Reference proteome</keyword>
<dbReference type="STRING" id="330734.ABA45_03500"/>
<dbReference type="Proteomes" id="UP000036406">
    <property type="component" value="Chromosome"/>
</dbReference>
<evidence type="ECO:0000313" key="3">
    <source>
        <dbReference type="Proteomes" id="UP000036406"/>
    </source>
</evidence>
<evidence type="ECO:0000313" key="2">
    <source>
        <dbReference type="EMBL" id="AKO51603.1"/>
    </source>
</evidence>
<proteinExistence type="predicted"/>
<dbReference type="AlphaFoldDB" id="A0A0H4I196"/>
<dbReference type="SUPFAM" id="SSF52266">
    <property type="entry name" value="SGNH hydrolase"/>
    <property type="match status" value="1"/>
</dbReference>
<accession>A0A0H4I196</accession>
<dbReference type="Pfam" id="PF13472">
    <property type="entry name" value="Lipase_GDSL_2"/>
    <property type="match status" value="1"/>
</dbReference>
<dbReference type="GO" id="GO:0016788">
    <property type="term" value="F:hydrolase activity, acting on ester bonds"/>
    <property type="evidence" value="ECO:0007669"/>
    <property type="project" value="UniProtKB-ARBA"/>
</dbReference>
<dbReference type="EMBL" id="CP011494">
    <property type="protein sequence ID" value="AKO51603.1"/>
    <property type="molecule type" value="Genomic_DNA"/>
</dbReference>
<gene>
    <name evidence="2" type="ORF">ABA45_03500</name>
</gene>
<dbReference type="CDD" id="cd00229">
    <property type="entry name" value="SGNH_hydrolase"/>
    <property type="match status" value="1"/>
</dbReference>
<dbReference type="InterPro" id="IPR036514">
    <property type="entry name" value="SGNH_hydro_sf"/>
</dbReference>
<organism evidence="2 3">
    <name type="scientific">Marinobacter psychrophilus</name>
    <dbReference type="NCBI Taxonomy" id="330734"/>
    <lineage>
        <taxon>Bacteria</taxon>
        <taxon>Pseudomonadati</taxon>
        <taxon>Pseudomonadota</taxon>
        <taxon>Gammaproteobacteria</taxon>
        <taxon>Pseudomonadales</taxon>
        <taxon>Marinobacteraceae</taxon>
        <taxon>Marinobacter</taxon>
    </lineage>
</organism>